<dbReference type="AlphaFoldDB" id="A0P2I8"/>
<gene>
    <name evidence="1" type="ORF">SIAM614_00327</name>
</gene>
<comment type="caution">
    <text evidence="1">The sequence shown here is derived from an EMBL/GenBank/DDBJ whole genome shotgun (WGS) entry which is preliminary data.</text>
</comment>
<protein>
    <submittedName>
        <fullName evidence="1">Putative transposase number 1 for insertion sequence isrm27</fullName>
    </submittedName>
</protein>
<name>A0P2I8_ROSAI</name>
<proteinExistence type="predicted"/>
<dbReference type="Proteomes" id="UP000004848">
    <property type="component" value="Unassembled WGS sequence"/>
</dbReference>
<dbReference type="EMBL" id="AAUW01000027">
    <property type="protein sequence ID" value="EAV40641.1"/>
    <property type="molecule type" value="Genomic_DNA"/>
</dbReference>
<evidence type="ECO:0000313" key="2">
    <source>
        <dbReference type="Proteomes" id="UP000004848"/>
    </source>
</evidence>
<organism evidence="1 2">
    <name type="scientific">Roseibium aggregatum (strain ATCC 25650 / DSM 13394 / JCM 20685 / NBRC 16684 / NCIMB 2208 / IAM 12614 / B1)</name>
    <name type="common">Stappia aggregata</name>
    <dbReference type="NCBI Taxonomy" id="384765"/>
    <lineage>
        <taxon>Bacteria</taxon>
        <taxon>Pseudomonadati</taxon>
        <taxon>Pseudomonadota</taxon>
        <taxon>Alphaproteobacteria</taxon>
        <taxon>Hyphomicrobiales</taxon>
        <taxon>Stappiaceae</taxon>
        <taxon>Roseibium</taxon>
    </lineage>
</organism>
<evidence type="ECO:0000313" key="1">
    <source>
        <dbReference type="EMBL" id="EAV40641.1"/>
    </source>
</evidence>
<reference evidence="1 2" key="1">
    <citation type="submission" date="2006-05" db="EMBL/GenBank/DDBJ databases">
        <authorList>
            <person name="King G."/>
            <person name="Ferriera S."/>
            <person name="Johnson J."/>
            <person name="Kravitz S."/>
            <person name="Beeson K."/>
            <person name="Sutton G."/>
            <person name="Rogers Y.-H."/>
            <person name="Friedman R."/>
            <person name="Frazier M."/>
            <person name="Venter J.C."/>
        </authorList>
    </citation>
    <scope>NUCLEOTIDE SEQUENCE [LARGE SCALE GENOMIC DNA]</scope>
    <source>
        <strain evidence="2">ATCC 25650 / DSM 13394 / JCM 20685 / NBRC 16684 / NCIMB 2208 / IAM 12614 / B1</strain>
    </source>
</reference>
<accession>A0P2I8</accession>
<dbReference type="eggNOG" id="COG4584">
    <property type="taxonomic scope" value="Bacteria"/>
</dbReference>
<sequence>MTRHSNFWSALSTAKSQGVVNAKNFATRPSFAALAEGLQNALWSVGGAPASHRSDSLSAAFGNLDGGARADLTTRYDALCAHYRMTTAETKAFGTTCVKWDKKCLFGMQNSINSWLVPACRRR</sequence>